<reference evidence="2 3" key="1">
    <citation type="submission" date="2024-03" db="EMBL/GenBank/DDBJ databases">
        <title>Ignisphaera cupida sp. nov., a hyperthermophilic hydrolytic archaeon from a hot spring of Kamchatka, and proposal of Ignisphaeraceae fam. nov.</title>
        <authorList>
            <person name="Podosokorskaya O.A."/>
            <person name="Elcheninov A.G."/>
            <person name="Maltseva A.I."/>
            <person name="Zayulina K.S."/>
            <person name="Novikov A."/>
            <person name="Merkel A.Y."/>
        </authorList>
    </citation>
    <scope>NUCLEOTIDE SEQUENCE [LARGE SCALE GENOMIC DNA]</scope>
    <source>
        <strain evidence="2 3">38H-sp</strain>
    </source>
</reference>
<protein>
    <submittedName>
        <fullName evidence="2">Uncharacterized protein</fullName>
    </submittedName>
</protein>
<evidence type="ECO:0000313" key="2">
    <source>
        <dbReference type="EMBL" id="MEM5948690.1"/>
    </source>
</evidence>
<sequence>MAKVSEEAKQIYANRIQKYKNILDKLSSREKNLESVIASSDSGFEVQRFALSELLINKVSFYLLMNALSEQLLGIKNDGFLNEARKLCSVSIMRIEDVVSSSIDPPLSELKGRWDAIMGINDIERFRLINKLGFSLASVKDAFGEVSKWKWAFVDLEARFAVVSKNILDLREIVAKLDPRIDGYRERLLYVDMVKRLLAQAADRYRERYELSTQRLDDFRKAILFLESYKRFNQILGNKEEVESTNRKIDVWKTKMEDDEKRAKNS</sequence>
<name>A0ABU9UDE4_9SPIR</name>
<evidence type="ECO:0000313" key="3">
    <source>
        <dbReference type="Proteomes" id="UP001466331"/>
    </source>
</evidence>
<evidence type="ECO:0000256" key="1">
    <source>
        <dbReference type="SAM" id="Coils"/>
    </source>
</evidence>
<keyword evidence="3" id="KW-1185">Reference proteome</keyword>
<comment type="caution">
    <text evidence="2">The sequence shown here is derived from an EMBL/GenBank/DDBJ whole genome shotgun (WGS) entry which is preliminary data.</text>
</comment>
<dbReference type="Proteomes" id="UP001466331">
    <property type="component" value="Unassembled WGS sequence"/>
</dbReference>
<gene>
    <name evidence="2" type="ORF">WKV44_09055</name>
</gene>
<feature type="coiled-coil region" evidence="1">
    <location>
        <begin position="9"/>
        <end position="36"/>
    </location>
</feature>
<dbReference type="RefSeq" id="WP_420070141.1">
    <property type="nucleotide sequence ID" value="NZ_JBCHKQ010000004.1"/>
</dbReference>
<accession>A0ABU9UDE4</accession>
<keyword evidence="1" id="KW-0175">Coiled coil</keyword>
<organism evidence="2 3">
    <name type="scientific">Rarispira pelagica</name>
    <dbReference type="NCBI Taxonomy" id="3141764"/>
    <lineage>
        <taxon>Bacteria</taxon>
        <taxon>Pseudomonadati</taxon>
        <taxon>Spirochaetota</taxon>
        <taxon>Spirochaetia</taxon>
        <taxon>Winmispirales</taxon>
        <taxon>Winmispiraceae</taxon>
        <taxon>Rarispira</taxon>
    </lineage>
</organism>
<proteinExistence type="predicted"/>
<dbReference type="EMBL" id="JBCHKQ010000004">
    <property type="protein sequence ID" value="MEM5948690.1"/>
    <property type="molecule type" value="Genomic_DNA"/>
</dbReference>